<protein>
    <recommendedName>
        <fullName evidence="1">DUF4123 domain-containing protein</fullName>
    </recommendedName>
</protein>
<dbReference type="AlphaFoldDB" id="A0A1V2DNF4"/>
<feature type="domain" description="DUF4123" evidence="1">
    <location>
        <begin position="10"/>
        <end position="118"/>
    </location>
</feature>
<gene>
    <name evidence="2" type="ORF">BTO32_17440</name>
</gene>
<dbReference type="Proteomes" id="UP000189339">
    <property type="component" value="Unassembled WGS sequence"/>
</dbReference>
<evidence type="ECO:0000313" key="2">
    <source>
        <dbReference type="EMBL" id="ONF42115.1"/>
    </source>
</evidence>
<dbReference type="InterPro" id="IPR025391">
    <property type="entry name" value="DUF4123"/>
</dbReference>
<organism evidence="2 3">
    <name type="scientific">Marinobacter lutaoensis</name>
    <dbReference type="NCBI Taxonomy" id="135739"/>
    <lineage>
        <taxon>Bacteria</taxon>
        <taxon>Pseudomonadati</taxon>
        <taxon>Pseudomonadota</taxon>
        <taxon>Gammaproteobacteria</taxon>
        <taxon>Pseudomonadales</taxon>
        <taxon>Marinobacteraceae</taxon>
        <taxon>Marinobacter</taxon>
    </lineage>
</organism>
<comment type="caution">
    <text evidence="2">The sequence shown here is derived from an EMBL/GenBank/DDBJ whole genome shotgun (WGS) entry which is preliminary data.</text>
</comment>
<sequence length="269" mass="29685">MDLACDDSFMTRLYHAMAKEAIDWWSLFEGTPLQPSWKAGPILLDLRAAPRFQTELLAWAEATPVGVFLASGQPLSEVRKVASRWLTQVAGGSGTLLRYYDPRILAPLLCVLSSEQRAGLLAPADTWHWHDGHRWRHAVGPLQAGTDGAFPTDIQADKVTRAQLDNLQHYRLAAEAQALSTHYKAVLPESESPAAWVLERFRDGVALGISGRLALERWLRLAITQGAGFYQDAPFNAIWARNDLTTLEKLTAMERESEAGNASIHSSAG</sequence>
<keyword evidence="3" id="KW-1185">Reference proteome</keyword>
<dbReference type="STRING" id="135739.BTO32_17440"/>
<evidence type="ECO:0000313" key="3">
    <source>
        <dbReference type="Proteomes" id="UP000189339"/>
    </source>
</evidence>
<name>A0A1V2DNF4_9GAMM</name>
<dbReference type="Pfam" id="PF13503">
    <property type="entry name" value="DUF4123"/>
    <property type="match status" value="1"/>
</dbReference>
<proteinExistence type="predicted"/>
<accession>A0A1V2DNF4</accession>
<reference evidence="2 3" key="1">
    <citation type="submission" date="2016-12" db="EMBL/GenBank/DDBJ databases">
        <title>Marinobacter lutaoensis whole genome sequencing.</title>
        <authorList>
            <person name="Verma A."/>
            <person name="Krishnamurthi S."/>
        </authorList>
    </citation>
    <scope>NUCLEOTIDE SEQUENCE [LARGE SCALE GENOMIC DNA]</scope>
    <source>
        <strain evidence="2 3">T5054</strain>
    </source>
</reference>
<evidence type="ECO:0000259" key="1">
    <source>
        <dbReference type="Pfam" id="PF13503"/>
    </source>
</evidence>
<dbReference type="EMBL" id="MSCW01000016">
    <property type="protein sequence ID" value="ONF42115.1"/>
    <property type="molecule type" value="Genomic_DNA"/>
</dbReference>